<dbReference type="Gene3D" id="3.40.710.10">
    <property type="entry name" value="DD-peptidase/beta-lactamase superfamily"/>
    <property type="match status" value="1"/>
</dbReference>
<dbReference type="AlphaFoldDB" id="A0AA42BW13"/>
<evidence type="ECO:0000256" key="7">
    <source>
        <dbReference type="SAM" id="SignalP"/>
    </source>
</evidence>
<organism evidence="9 10">
    <name type="scientific">Herbiconiux oxytropis</name>
    <dbReference type="NCBI Taxonomy" id="2970915"/>
    <lineage>
        <taxon>Bacteria</taxon>
        <taxon>Bacillati</taxon>
        <taxon>Actinomycetota</taxon>
        <taxon>Actinomycetes</taxon>
        <taxon>Micrococcales</taxon>
        <taxon>Microbacteriaceae</taxon>
        <taxon>Herbiconiux</taxon>
    </lineage>
</organism>
<evidence type="ECO:0000256" key="3">
    <source>
        <dbReference type="ARBA" id="ARBA00022801"/>
    </source>
</evidence>
<dbReference type="Proteomes" id="UP001165587">
    <property type="component" value="Unassembled WGS sequence"/>
</dbReference>
<dbReference type="InterPro" id="IPR000871">
    <property type="entry name" value="Beta-lactam_class-A"/>
</dbReference>
<keyword evidence="4 5" id="KW-0046">Antibiotic resistance</keyword>
<feature type="compositionally biased region" description="Low complexity" evidence="6">
    <location>
        <begin position="22"/>
        <end position="39"/>
    </location>
</feature>
<gene>
    <name evidence="9" type="primary">bla</name>
    <name evidence="9" type="ORF">N1028_19355</name>
</gene>
<evidence type="ECO:0000256" key="1">
    <source>
        <dbReference type="ARBA" id="ARBA00009009"/>
    </source>
</evidence>
<dbReference type="PROSITE" id="PS00146">
    <property type="entry name" value="BETA_LACTAMASE_A"/>
    <property type="match status" value="1"/>
</dbReference>
<feature type="domain" description="Beta-lactamase class A catalytic" evidence="8">
    <location>
        <begin position="79"/>
        <end position="284"/>
    </location>
</feature>
<evidence type="ECO:0000313" key="10">
    <source>
        <dbReference type="Proteomes" id="UP001165587"/>
    </source>
</evidence>
<accession>A0AA42BW13</accession>
<reference evidence="9" key="1">
    <citation type="submission" date="2022-08" db="EMBL/GenBank/DDBJ databases">
        <authorList>
            <person name="Deng Y."/>
            <person name="Han X.-F."/>
            <person name="Zhang Y.-Q."/>
        </authorList>
    </citation>
    <scope>NUCLEOTIDE SEQUENCE</scope>
    <source>
        <strain evidence="9">CPCC 203407</strain>
    </source>
</reference>
<feature type="signal peptide" evidence="7">
    <location>
        <begin position="1"/>
        <end position="22"/>
    </location>
</feature>
<evidence type="ECO:0000256" key="2">
    <source>
        <dbReference type="ARBA" id="ARBA00012865"/>
    </source>
</evidence>
<keyword evidence="3 5" id="KW-0378">Hydrolase</keyword>
<evidence type="ECO:0000313" key="9">
    <source>
        <dbReference type="EMBL" id="MCS5728061.1"/>
    </source>
</evidence>
<evidence type="ECO:0000256" key="5">
    <source>
        <dbReference type="RuleBase" id="RU361140"/>
    </source>
</evidence>
<dbReference type="PANTHER" id="PTHR35333:SF3">
    <property type="entry name" value="BETA-LACTAMASE-TYPE TRANSPEPTIDASE FOLD CONTAINING PROTEIN"/>
    <property type="match status" value="1"/>
</dbReference>
<dbReference type="EC" id="3.5.2.6" evidence="2 5"/>
<dbReference type="GO" id="GO:0046677">
    <property type="term" value="P:response to antibiotic"/>
    <property type="evidence" value="ECO:0007669"/>
    <property type="project" value="UniProtKB-UniRule"/>
</dbReference>
<dbReference type="SUPFAM" id="SSF56601">
    <property type="entry name" value="beta-lactamase/transpeptidase-like"/>
    <property type="match status" value="1"/>
</dbReference>
<dbReference type="GO" id="GO:0030655">
    <property type="term" value="P:beta-lactam antibiotic catabolic process"/>
    <property type="evidence" value="ECO:0007669"/>
    <property type="project" value="InterPro"/>
</dbReference>
<comment type="similarity">
    <text evidence="1 5">Belongs to the class-A beta-lactamase family.</text>
</comment>
<comment type="catalytic activity">
    <reaction evidence="5">
        <text>a beta-lactam + H2O = a substituted beta-amino acid</text>
        <dbReference type="Rhea" id="RHEA:20401"/>
        <dbReference type="ChEBI" id="CHEBI:15377"/>
        <dbReference type="ChEBI" id="CHEBI:35627"/>
        <dbReference type="ChEBI" id="CHEBI:140347"/>
        <dbReference type="EC" id="3.5.2.6"/>
    </reaction>
</comment>
<sequence length="313" mass="32488">MPRTRTRLIAAAVLTVALPLSACTTSTPPSSEPTAATPSAPAPSTAPPSKPAPSIDVSGQLAMIEDRYGVTIGVSARTADGSAVEYRQNDRFGYASTIKVFAAAMLLKTTTPEDRAAVVTFTEADIDEAGYSPVTTEHLATGLTLEQLAEAAVRGSDNTAMNLVLKALGGPEALQQFLRTLGDDTTVVTSYEPDLNTVTPGDDNNTTTPAAFTTALQSLLADESIADTMLTWMRGNATGDRLIRAGAPTGWQVADKSGGAGGIRNDIAVVTRPDGEQLILAILTTTDDPAASYNDAVVEETARVVLGAIPTPR</sequence>
<dbReference type="InterPro" id="IPR045155">
    <property type="entry name" value="Beta-lactam_cat"/>
</dbReference>
<evidence type="ECO:0000259" key="8">
    <source>
        <dbReference type="Pfam" id="PF13354"/>
    </source>
</evidence>
<dbReference type="PRINTS" id="PR00118">
    <property type="entry name" value="BLACTAMASEA"/>
</dbReference>
<comment type="caution">
    <text evidence="9">The sequence shown here is derived from an EMBL/GenBank/DDBJ whole genome shotgun (WGS) entry which is preliminary data.</text>
</comment>
<feature type="region of interest" description="Disordered" evidence="6">
    <location>
        <begin position="22"/>
        <end position="54"/>
    </location>
</feature>
<dbReference type="RefSeq" id="WP_259531167.1">
    <property type="nucleotide sequence ID" value="NZ_JANLCK010000019.1"/>
</dbReference>
<dbReference type="EMBL" id="JANLCK010000019">
    <property type="protein sequence ID" value="MCS5728061.1"/>
    <property type="molecule type" value="Genomic_DNA"/>
</dbReference>
<dbReference type="PANTHER" id="PTHR35333">
    <property type="entry name" value="BETA-LACTAMASE"/>
    <property type="match status" value="1"/>
</dbReference>
<dbReference type="Pfam" id="PF13354">
    <property type="entry name" value="Beta-lactamase2"/>
    <property type="match status" value="1"/>
</dbReference>
<dbReference type="InterPro" id="IPR012338">
    <property type="entry name" value="Beta-lactam/transpept-like"/>
</dbReference>
<feature type="chain" id="PRO_5041273194" description="Beta-lactamase" evidence="7">
    <location>
        <begin position="23"/>
        <end position="313"/>
    </location>
</feature>
<protein>
    <recommendedName>
        <fullName evidence="2 5">Beta-lactamase</fullName>
        <ecNumber evidence="2 5">3.5.2.6</ecNumber>
    </recommendedName>
</protein>
<dbReference type="GO" id="GO:0008800">
    <property type="term" value="F:beta-lactamase activity"/>
    <property type="evidence" value="ECO:0007669"/>
    <property type="project" value="UniProtKB-UniRule"/>
</dbReference>
<dbReference type="NCBIfam" id="NF033103">
    <property type="entry name" value="bla_class_A"/>
    <property type="match status" value="1"/>
</dbReference>
<evidence type="ECO:0000256" key="4">
    <source>
        <dbReference type="ARBA" id="ARBA00023251"/>
    </source>
</evidence>
<dbReference type="InterPro" id="IPR023650">
    <property type="entry name" value="Beta-lactam_class-A_AS"/>
</dbReference>
<proteinExistence type="inferred from homology"/>
<feature type="compositionally biased region" description="Pro residues" evidence="6">
    <location>
        <begin position="40"/>
        <end position="51"/>
    </location>
</feature>
<keyword evidence="7" id="KW-0732">Signal</keyword>
<keyword evidence="10" id="KW-1185">Reference proteome</keyword>
<evidence type="ECO:0000256" key="6">
    <source>
        <dbReference type="SAM" id="MobiDB-lite"/>
    </source>
</evidence>
<name>A0AA42BW13_9MICO</name>